<dbReference type="AlphaFoldDB" id="W0RJR5"/>
<organism evidence="2 3">
    <name type="scientific">Gemmatirosa kalamazoonensis</name>
    <dbReference type="NCBI Taxonomy" id="861299"/>
    <lineage>
        <taxon>Bacteria</taxon>
        <taxon>Pseudomonadati</taxon>
        <taxon>Gemmatimonadota</taxon>
        <taxon>Gemmatimonadia</taxon>
        <taxon>Gemmatimonadales</taxon>
        <taxon>Gemmatimonadaceae</taxon>
        <taxon>Gemmatirosa</taxon>
    </lineage>
</organism>
<keyword evidence="3" id="KW-1185">Reference proteome</keyword>
<dbReference type="InParanoid" id="W0RJR5"/>
<evidence type="ECO:0000313" key="2">
    <source>
        <dbReference type="EMBL" id="AHG91021.1"/>
    </source>
</evidence>
<dbReference type="STRING" id="861299.J421_3484"/>
<dbReference type="Proteomes" id="UP000019151">
    <property type="component" value="Chromosome"/>
</dbReference>
<reference evidence="2 3" key="1">
    <citation type="journal article" date="2014" name="Genome Announc.">
        <title>Genome Sequence and Methylome of Soil Bacterium Gemmatirosa kalamazoonensis KBS708T, a Member of the Rarely Cultivated Gemmatimonadetes Phylum.</title>
        <authorList>
            <person name="Debruyn J.M."/>
            <person name="Radosevich M."/>
            <person name="Wommack K.E."/>
            <person name="Polson S.W."/>
            <person name="Hauser L.J."/>
            <person name="Fawaz M.N."/>
            <person name="Korlach J."/>
            <person name="Tsai Y.C."/>
        </authorList>
    </citation>
    <scope>NUCLEOTIDE SEQUENCE [LARGE SCALE GENOMIC DNA]</scope>
    <source>
        <strain evidence="2 3">KBS708</strain>
    </source>
</reference>
<evidence type="ECO:0008006" key="4">
    <source>
        <dbReference type="Google" id="ProtNLM"/>
    </source>
</evidence>
<gene>
    <name evidence="2" type="ORF">J421_3484</name>
</gene>
<evidence type="ECO:0000313" key="3">
    <source>
        <dbReference type="Proteomes" id="UP000019151"/>
    </source>
</evidence>
<dbReference type="HOGENOM" id="CLU_427449_0_0_0"/>
<sequence>MIAALRAGARASALLALLALVLSAVACDPCSGLASCNGDPTLALTGQFVVRGTGRPVSGVRVDVVPVAGATGGSATTGSDGFWQLELPATATGDVTVDVQVTPPSPYPSYRVPAVHASASTRRGEGNVLGRWVVDPYVNYLAEIRSRFGGFGVYGATVHFMRTGGVAATPNSVDRITDEAGRFGFELAPNGGTLGDVIGDLYVVKPGLTSGTWIRGARIPVVYRDDPLAVQGVFPIGFFLTYVAEIYDRGTGRPLANADIQFVRTSGIAISPSTVVRHTDASGRTLLDLTPSAEGEVVGDISFVRPGSTTPVVLRGVRLTTYDSLETRLLRLGFGDRLAYAGELQFRGTHARAANVPVEFRRTGGIQVETPVLRSTTDVNGRFPIITATSESGELVGDLVVDPAGPLQQTYTGIRLATFPSDEVRFAGVWGVGDQILYAGEFFNRATGQRQAGIDVEFRRTGGVNVTQPVFTSRTDANGRFLIAPPTQESGEVVGELRARTPSGFVTVVPNVHLKTQRDDSLRLAGVWGFGPSLLYAGEILNAANDRPVAGAHVTFERTGGIAVSPARIDATTDANGRFPLIMTTADSGSVIGTLTVRPPAPWADAPIVYPNVSITTFDSDELRLFGVWRIPPPPAVRAP</sequence>
<feature type="signal peptide" evidence="1">
    <location>
        <begin position="1"/>
        <end position="26"/>
    </location>
</feature>
<accession>W0RJR5</accession>
<dbReference type="PROSITE" id="PS51257">
    <property type="entry name" value="PROKAR_LIPOPROTEIN"/>
    <property type="match status" value="1"/>
</dbReference>
<protein>
    <recommendedName>
        <fullName evidence="4">Carboxypeptidase regulatory-like domain-containing protein</fullName>
    </recommendedName>
</protein>
<dbReference type="KEGG" id="gba:J421_3484"/>
<dbReference type="RefSeq" id="WP_148306375.1">
    <property type="nucleotide sequence ID" value="NZ_CP007128.1"/>
</dbReference>
<evidence type="ECO:0000256" key="1">
    <source>
        <dbReference type="SAM" id="SignalP"/>
    </source>
</evidence>
<name>W0RJR5_9BACT</name>
<keyword evidence="1" id="KW-0732">Signal</keyword>
<feature type="chain" id="PRO_5004795087" description="Carboxypeptidase regulatory-like domain-containing protein" evidence="1">
    <location>
        <begin position="27"/>
        <end position="640"/>
    </location>
</feature>
<proteinExistence type="predicted"/>
<dbReference type="EMBL" id="CP007128">
    <property type="protein sequence ID" value="AHG91021.1"/>
    <property type="molecule type" value="Genomic_DNA"/>
</dbReference>